<dbReference type="EMBL" id="AGCK01000127">
    <property type="protein sequence ID" value="EHM51848.1"/>
    <property type="molecule type" value="Genomic_DNA"/>
</dbReference>
<name>G9YQ83_FLAPL</name>
<accession>G9YQ83</accession>
<dbReference type="AlphaFoldDB" id="G9YQ83"/>
<sequence>MFDKPTFQKNNIFLLPCNKRPLCFILLSERAGNPAADLTG</sequence>
<proteinExistence type="predicted"/>
<dbReference type="PATRIC" id="fig|411475.3.peg.1444"/>
<comment type="caution">
    <text evidence="1">The sequence shown here is derived from an EMBL/GenBank/DDBJ whole genome shotgun (WGS) entry which is preliminary data.</text>
</comment>
<evidence type="ECO:0000313" key="1">
    <source>
        <dbReference type="EMBL" id="EHM51848.1"/>
    </source>
</evidence>
<organism evidence="1 2">
    <name type="scientific">Flavonifractor plautii ATCC 29863</name>
    <dbReference type="NCBI Taxonomy" id="411475"/>
    <lineage>
        <taxon>Bacteria</taxon>
        <taxon>Bacillati</taxon>
        <taxon>Bacillota</taxon>
        <taxon>Clostridia</taxon>
        <taxon>Eubacteriales</taxon>
        <taxon>Oscillospiraceae</taxon>
        <taxon>Flavonifractor</taxon>
    </lineage>
</organism>
<reference evidence="1 2" key="1">
    <citation type="submission" date="2011-08" db="EMBL/GenBank/DDBJ databases">
        <authorList>
            <person name="Weinstock G."/>
            <person name="Sodergren E."/>
            <person name="Clifton S."/>
            <person name="Fulton L."/>
            <person name="Fulton B."/>
            <person name="Courtney L."/>
            <person name="Fronick C."/>
            <person name="Harrison M."/>
            <person name="Strong C."/>
            <person name="Farmer C."/>
            <person name="Delahaunty K."/>
            <person name="Markovic C."/>
            <person name="Hall O."/>
            <person name="Minx P."/>
            <person name="Tomlinson C."/>
            <person name="Mitreva M."/>
            <person name="Hou S."/>
            <person name="Chen J."/>
            <person name="Wollam A."/>
            <person name="Pepin K.H."/>
            <person name="Johnson M."/>
            <person name="Bhonagiri V."/>
            <person name="Zhang X."/>
            <person name="Suruliraj S."/>
            <person name="Warren W."/>
            <person name="Chinwalla A."/>
            <person name="Mardis E.R."/>
            <person name="Wilson R.K."/>
        </authorList>
    </citation>
    <scope>NUCLEOTIDE SEQUENCE [LARGE SCALE GENOMIC DNA]</scope>
    <source>
        <strain evidence="1 2">ATCC 29863</strain>
    </source>
</reference>
<protein>
    <submittedName>
        <fullName evidence="1">Uncharacterized protein</fullName>
    </submittedName>
</protein>
<evidence type="ECO:0000313" key="2">
    <source>
        <dbReference type="Proteomes" id="UP000004459"/>
    </source>
</evidence>
<dbReference type="HOGENOM" id="CLU_3290011_0_0_9"/>
<gene>
    <name evidence="1" type="ORF">HMPREF0372_01676</name>
</gene>
<dbReference type="Proteomes" id="UP000004459">
    <property type="component" value="Unassembled WGS sequence"/>
</dbReference>